<protein>
    <recommendedName>
        <fullName evidence="4 9">N-(5'-phosphoribosyl)anthranilate isomerase</fullName>
        <shortName evidence="9">PRAI</shortName>
        <ecNumber evidence="3 9">5.3.1.24</ecNumber>
    </recommendedName>
</protein>
<dbReference type="InterPro" id="IPR013785">
    <property type="entry name" value="Aldolase_TIM"/>
</dbReference>
<sequence length="222" mass="25293">MKIKVCGMTTMDQLHQLEDIGIDFAGFIFYPKSPRFAGKQGLTGTDVKSAKLKLYKVGVFVDASYDEVMRKVDEFGLDMVQLHGRETPFECSKIADYIDVIKAFRFMENDHVEWMIKDYYSEADMFLFDTGVPVSKDEAGNTMLYGGTGRKFNWNRLKGLSIRKPFFLSGGIEPGDAQLVKDFMQEPVAKDLFVVDINSRFELAPGIKDMEKVKQFKNELNS</sequence>
<evidence type="ECO:0000256" key="2">
    <source>
        <dbReference type="ARBA" id="ARBA00004664"/>
    </source>
</evidence>
<dbReference type="STRING" id="1121884.SAMN02745131_02560"/>
<dbReference type="PANTHER" id="PTHR42894">
    <property type="entry name" value="N-(5'-PHOSPHORIBOSYL)ANTHRANILATE ISOMERASE"/>
    <property type="match status" value="1"/>
</dbReference>
<accession>A0A1M5BF85</accession>
<dbReference type="InterPro" id="IPR044643">
    <property type="entry name" value="TrpF_fam"/>
</dbReference>
<dbReference type="Proteomes" id="UP000184048">
    <property type="component" value="Unassembled WGS sequence"/>
</dbReference>
<dbReference type="Gene3D" id="3.20.20.70">
    <property type="entry name" value="Aldolase class I"/>
    <property type="match status" value="1"/>
</dbReference>
<dbReference type="AlphaFoldDB" id="A0A1M5BF85"/>
<keyword evidence="12" id="KW-1185">Reference proteome</keyword>
<dbReference type="InterPro" id="IPR011060">
    <property type="entry name" value="RibuloseP-bd_barrel"/>
</dbReference>
<dbReference type="PANTHER" id="PTHR42894:SF1">
    <property type="entry name" value="N-(5'-PHOSPHORIBOSYL)ANTHRANILATE ISOMERASE"/>
    <property type="match status" value="1"/>
</dbReference>
<dbReference type="CDD" id="cd00405">
    <property type="entry name" value="PRAI"/>
    <property type="match status" value="1"/>
</dbReference>
<evidence type="ECO:0000313" key="11">
    <source>
        <dbReference type="EMBL" id="SHF41223.1"/>
    </source>
</evidence>
<keyword evidence="7 9" id="KW-0057">Aromatic amino acid biosynthesis</keyword>
<dbReference type="Pfam" id="PF00697">
    <property type="entry name" value="PRAI"/>
    <property type="match status" value="1"/>
</dbReference>
<dbReference type="EMBL" id="FQUU01000010">
    <property type="protein sequence ID" value="SHF41223.1"/>
    <property type="molecule type" value="Genomic_DNA"/>
</dbReference>
<gene>
    <name evidence="9" type="primary">trpF</name>
    <name evidence="11" type="ORF">SAMN02745131_02560</name>
</gene>
<dbReference type="InterPro" id="IPR001240">
    <property type="entry name" value="PRAI_dom"/>
</dbReference>
<evidence type="ECO:0000256" key="1">
    <source>
        <dbReference type="ARBA" id="ARBA00001164"/>
    </source>
</evidence>
<keyword evidence="5 9" id="KW-0028">Amino-acid biosynthesis</keyword>
<evidence type="ECO:0000256" key="8">
    <source>
        <dbReference type="ARBA" id="ARBA00023235"/>
    </source>
</evidence>
<comment type="similarity">
    <text evidence="9">Belongs to the TrpF family.</text>
</comment>
<dbReference type="OrthoDB" id="9786954at2"/>
<evidence type="ECO:0000259" key="10">
    <source>
        <dbReference type="Pfam" id="PF00697"/>
    </source>
</evidence>
<comment type="pathway">
    <text evidence="2 9">Amino-acid biosynthesis; L-tryptophan biosynthesis; L-tryptophan from chorismate: step 3/5.</text>
</comment>
<dbReference type="SUPFAM" id="SSF51366">
    <property type="entry name" value="Ribulose-phoshate binding barrel"/>
    <property type="match status" value="1"/>
</dbReference>
<keyword evidence="6 9" id="KW-0822">Tryptophan biosynthesis</keyword>
<evidence type="ECO:0000256" key="9">
    <source>
        <dbReference type="HAMAP-Rule" id="MF_00135"/>
    </source>
</evidence>
<proteinExistence type="inferred from homology"/>
<organism evidence="11 12">
    <name type="scientific">Flavisolibacter ginsengisoli DSM 18119</name>
    <dbReference type="NCBI Taxonomy" id="1121884"/>
    <lineage>
        <taxon>Bacteria</taxon>
        <taxon>Pseudomonadati</taxon>
        <taxon>Bacteroidota</taxon>
        <taxon>Chitinophagia</taxon>
        <taxon>Chitinophagales</taxon>
        <taxon>Chitinophagaceae</taxon>
        <taxon>Flavisolibacter</taxon>
    </lineage>
</organism>
<dbReference type="GO" id="GO:0004640">
    <property type="term" value="F:phosphoribosylanthranilate isomerase activity"/>
    <property type="evidence" value="ECO:0007669"/>
    <property type="project" value="UniProtKB-UniRule"/>
</dbReference>
<evidence type="ECO:0000256" key="3">
    <source>
        <dbReference type="ARBA" id="ARBA00012572"/>
    </source>
</evidence>
<reference evidence="11 12" key="1">
    <citation type="submission" date="2016-11" db="EMBL/GenBank/DDBJ databases">
        <authorList>
            <person name="Jaros S."/>
            <person name="Januszkiewicz K."/>
            <person name="Wedrychowicz H."/>
        </authorList>
    </citation>
    <scope>NUCLEOTIDE SEQUENCE [LARGE SCALE GENOMIC DNA]</scope>
    <source>
        <strain evidence="11 12">DSM 18119</strain>
    </source>
</reference>
<evidence type="ECO:0000313" key="12">
    <source>
        <dbReference type="Proteomes" id="UP000184048"/>
    </source>
</evidence>
<feature type="domain" description="N-(5'phosphoribosyl) anthranilate isomerase (PRAI)" evidence="10">
    <location>
        <begin position="4"/>
        <end position="217"/>
    </location>
</feature>
<dbReference type="UniPathway" id="UPA00035">
    <property type="reaction ID" value="UER00042"/>
</dbReference>
<dbReference type="EC" id="5.3.1.24" evidence="3 9"/>
<evidence type="ECO:0000256" key="6">
    <source>
        <dbReference type="ARBA" id="ARBA00022822"/>
    </source>
</evidence>
<dbReference type="GO" id="GO:0000162">
    <property type="term" value="P:L-tryptophan biosynthetic process"/>
    <property type="evidence" value="ECO:0007669"/>
    <property type="project" value="UniProtKB-UniRule"/>
</dbReference>
<name>A0A1M5BF85_9BACT</name>
<keyword evidence="8 9" id="KW-0413">Isomerase</keyword>
<dbReference type="HAMAP" id="MF_00135">
    <property type="entry name" value="PRAI"/>
    <property type="match status" value="1"/>
</dbReference>
<evidence type="ECO:0000256" key="7">
    <source>
        <dbReference type="ARBA" id="ARBA00023141"/>
    </source>
</evidence>
<evidence type="ECO:0000256" key="5">
    <source>
        <dbReference type="ARBA" id="ARBA00022605"/>
    </source>
</evidence>
<evidence type="ECO:0000256" key="4">
    <source>
        <dbReference type="ARBA" id="ARBA00022272"/>
    </source>
</evidence>
<comment type="catalytic activity">
    <reaction evidence="1 9">
        <text>N-(5-phospho-beta-D-ribosyl)anthranilate = 1-(2-carboxyphenylamino)-1-deoxy-D-ribulose 5-phosphate</text>
        <dbReference type="Rhea" id="RHEA:21540"/>
        <dbReference type="ChEBI" id="CHEBI:18277"/>
        <dbReference type="ChEBI" id="CHEBI:58613"/>
        <dbReference type="EC" id="5.3.1.24"/>
    </reaction>
</comment>
<dbReference type="RefSeq" id="WP_072835729.1">
    <property type="nucleotide sequence ID" value="NZ_FQUU01000010.1"/>
</dbReference>